<dbReference type="OrthoDB" id="3606832at2"/>
<sequence length="289" mass="33857">MLYHDLFKSMEAVRWNFAHDIPWDDFDGSKLTDEQAYTIKMNAITEWAALPATEMFLRDNKDDSDFCAFMSVWFFEEQKHSLVLIEYLRRFRPELMPTEEELHKVRFDFDPAPAMETLMLHFCGEVRLNHWYRRAADWHTEPVIKAIYKIVAQDEARHAGAYLRYMKRALVHKGQEFGLQARLAFSKIGVLMASAHRTAQALHPTNLHVNKAMFPDDTVQSKLPSPGWLENWLDTQICFDKEWEHKVSSRILHNMSLLMGSSFETVQELNRYRKDLARQVGSDSTLVQA</sequence>
<dbReference type="EMBL" id="CP032153">
    <property type="protein sequence ID" value="AYN22147.1"/>
    <property type="molecule type" value="Genomic_DNA"/>
</dbReference>
<name>A0A3G2HYJ9_9BURK</name>
<organism evidence="1 2">
    <name type="scientific">Alcaligenes aquatilis</name>
    <dbReference type="NCBI Taxonomy" id="323284"/>
    <lineage>
        <taxon>Bacteria</taxon>
        <taxon>Pseudomonadati</taxon>
        <taxon>Pseudomonadota</taxon>
        <taxon>Betaproteobacteria</taxon>
        <taxon>Burkholderiales</taxon>
        <taxon>Alcaligenaceae</taxon>
        <taxon>Alcaligenes</taxon>
    </lineage>
</organism>
<protein>
    <submittedName>
        <fullName evidence="1">Ferritin-like domain-containing protein</fullName>
    </submittedName>
</protein>
<dbReference type="Proteomes" id="UP000268070">
    <property type="component" value="Chromosome"/>
</dbReference>
<dbReference type="GO" id="GO:0016491">
    <property type="term" value="F:oxidoreductase activity"/>
    <property type="evidence" value="ECO:0007669"/>
    <property type="project" value="InterPro"/>
</dbReference>
<dbReference type="InterPro" id="IPR012348">
    <property type="entry name" value="RNR-like"/>
</dbReference>
<accession>A0A3G2HYJ9</accession>
<dbReference type="AlphaFoldDB" id="A0A3G2HYJ9"/>
<dbReference type="Gene3D" id="1.10.620.20">
    <property type="entry name" value="Ribonucleotide Reductase, subunit A"/>
    <property type="match status" value="1"/>
</dbReference>
<proteinExistence type="predicted"/>
<gene>
    <name evidence="1" type="ORF">D3M96_17340</name>
</gene>
<reference evidence="1 2" key="1">
    <citation type="submission" date="2018-09" db="EMBL/GenBank/DDBJ databases">
        <title>Complete genome sequence of the hydrocarbonoclastic bacterium Alcaligenes aquatilis QD168, isolated from a crude-oil polluted marine sediment of Central Chile.</title>
        <authorList>
            <person name="Duran R.E."/>
            <person name="Barra B."/>
            <person name="Salva-Serra F."/>
            <person name="Mendez V."/>
            <person name="Moore E.R.B."/>
            <person name="Seeger M."/>
        </authorList>
    </citation>
    <scope>NUCLEOTIDE SEQUENCE [LARGE SCALE GENOMIC DNA]</scope>
    <source>
        <strain evidence="1 2">QD168</strain>
    </source>
</reference>
<evidence type="ECO:0000313" key="1">
    <source>
        <dbReference type="EMBL" id="AYN22147.1"/>
    </source>
</evidence>
<dbReference type="SUPFAM" id="SSF47240">
    <property type="entry name" value="Ferritin-like"/>
    <property type="match status" value="1"/>
</dbReference>
<dbReference type="RefSeq" id="WP_121739680.1">
    <property type="nucleotide sequence ID" value="NZ_CP032153.1"/>
</dbReference>
<evidence type="ECO:0000313" key="2">
    <source>
        <dbReference type="Proteomes" id="UP000268070"/>
    </source>
</evidence>
<dbReference type="KEGG" id="aaqu:D3M96_17340"/>
<dbReference type="InterPro" id="IPR009078">
    <property type="entry name" value="Ferritin-like_SF"/>
</dbReference>